<organism evidence="2 3">
    <name type="scientific">Cystobacter ferrugineus</name>
    <dbReference type="NCBI Taxonomy" id="83449"/>
    <lineage>
        <taxon>Bacteria</taxon>
        <taxon>Pseudomonadati</taxon>
        <taxon>Myxococcota</taxon>
        <taxon>Myxococcia</taxon>
        <taxon>Myxococcales</taxon>
        <taxon>Cystobacterineae</taxon>
        <taxon>Archangiaceae</taxon>
        <taxon>Cystobacter</taxon>
    </lineage>
</organism>
<reference evidence="3" key="1">
    <citation type="submission" date="2016-11" db="EMBL/GenBank/DDBJ databases">
        <authorList>
            <person name="Shukria A."/>
            <person name="Stevens D.C."/>
        </authorList>
    </citation>
    <scope>NUCLEOTIDE SEQUENCE [LARGE SCALE GENOMIC DNA]</scope>
    <source>
        <strain evidence="3">Cbfe23</strain>
    </source>
</reference>
<proteinExistence type="predicted"/>
<evidence type="ECO:0000313" key="2">
    <source>
        <dbReference type="EMBL" id="OJH37995.1"/>
    </source>
</evidence>
<feature type="compositionally biased region" description="Pro residues" evidence="1">
    <location>
        <begin position="292"/>
        <end position="309"/>
    </location>
</feature>
<feature type="compositionally biased region" description="Low complexity" evidence="1">
    <location>
        <begin position="270"/>
        <end position="291"/>
    </location>
</feature>
<dbReference type="RefSeq" id="WP_071900504.1">
    <property type="nucleotide sequence ID" value="NZ_MPIN01000006.1"/>
</dbReference>
<reference evidence="2 3" key="2">
    <citation type="submission" date="2016-12" db="EMBL/GenBank/DDBJ databases">
        <title>Draft Genome Sequence of Cystobacter ferrugineus Strain Cbfe23.</title>
        <authorList>
            <person name="Akbar S."/>
            <person name="Dowd S.E."/>
            <person name="Stevens D.C."/>
        </authorList>
    </citation>
    <scope>NUCLEOTIDE SEQUENCE [LARGE SCALE GENOMIC DNA]</scope>
    <source>
        <strain evidence="2 3">Cbfe23</strain>
    </source>
</reference>
<feature type="region of interest" description="Disordered" evidence="1">
    <location>
        <begin position="240"/>
        <end position="355"/>
    </location>
</feature>
<gene>
    <name evidence="2" type="ORF">BON30_22755</name>
</gene>
<dbReference type="Proteomes" id="UP000182229">
    <property type="component" value="Unassembled WGS sequence"/>
</dbReference>
<sequence>MSLSTLEAYDLVRFAEAFDSRLASADELLAGRAGLEREKEWLATALQIVRTERAPAQAVLEKVRDLPELEEVREEFAFTLQNAWVDTLEKVHAGITFCASSRAPVIEALFPHLKFPQLRRASRDTLQEFVAGFERRLKSSYVSRILARDDFAFVRPVLEQVAAAYAQWQSCFAPVQLPHEQAAPLRAELIALGKRLDLALRQARCLAEAALAPIPDAFENSGLAAKPRKRAGRGLPLVESGELTVPESQEPAPEFNEAPPREPDSEEPSAAELAELAALSGPTPEPAVSAEPVPPPPPAPPEPEPPPAPLAAEPPATAAEAPVPPEAPPAPEPKAARPPAKRGRKKAESKAPTPE</sequence>
<dbReference type="STRING" id="83449.BON30_22755"/>
<dbReference type="EMBL" id="MPIN01000006">
    <property type="protein sequence ID" value="OJH37995.1"/>
    <property type="molecule type" value="Genomic_DNA"/>
</dbReference>
<evidence type="ECO:0000313" key="3">
    <source>
        <dbReference type="Proteomes" id="UP000182229"/>
    </source>
</evidence>
<accession>A0A1L9B6X1</accession>
<comment type="caution">
    <text evidence="2">The sequence shown here is derived from an EMBL/GenBank/DDBJ whole genome shotgun (WGS) entry which is preliminary data.</text>
</comment>
<dbReference type="OrthoDB" id="5506475at2"/>
<evidence type="ECO:0000256" key="1">
    <source>
        <dbReference type="SAM" id="MobiDB-lite"/>
    </source>
</evidence>
<feature type="compositionally biased region" description="Pro residues" evidence="1">
    <location>
        <begin position="322"/>
        <end position="332"/>
    </location>
</feature>
<dbReference type="AlphaFoldDB" id="A0A1L9B6X1"/>
<protein>
    <submittedName>
        <fullName evidence="2">Uncharacterized protein</fullName>
    </submittedName>
</protein>
<keyword evidence="3" id="KW-1185">Reference proteome</keyword>
<feature type="compositionally biased region" description="Low complexity" evidence="1">
    <location>
        <begin position="310"/>
        <end position="321"/>
    </location>
</feature>
<name>A0A1L9B6X1_9BACT</name>